<protein>
    <submittedName>
        <fullName evidence="2">Uncharacterized protein</fullName>
    </submittedName>
</protein>
<evidence type="ECO:0000313" key="3">
    <source>
        <dbReference type="Proteomes" id="UP000249364"/>
    </source>
</evidence>
<evidence type="ECO:0000313" key="2">
    <source>
        <dbReference type="EMBL" id="PZX36946.1"/>
    </source>
</evidence>
<dbReference type="Proteomes" id="UP000249364">
    <property type="component" value="Unassembled WGS sequence"/>
</dbReference>
<feature type="region of interest" description="Disordered" evidence="1">
    <location>
        <begin position="73"/>
        <end position="92"/>
    </location>
</feature>
<dbReference type="EMBL" id="QKZQ01000026">
    <property type="protein sequence ID" value="PZX36946.1"/>
    <property type="molecule type" value="Genomic_DNA"/>
</dbReference>
<name>A0A2W7PN12_9RHOB</name>
<comment type="caution">
    <text evidence="2">The sequence shown here is derived from an EMBL/GenBank/DDBJ whole genome shotgun (WGS) entry which is preliminary data.</text>
</comment>
<gene>
    <name evidence="2" type="ORF">LY56_03353</name>
</gene>
<keyword evidence="3" id="KW-1185">Reference proteome</keyword>
<accession>A0A2W7PN12</accession>
<reference evidence="2 3" key="1">
    <citation type="submission" date="2018-06" db="EMBL/GenBank/DDBJ databases">
        <title>Genomic Encyclopedia of Archaeal and Bacterial Type Strains, Phase II (KMG-II): from individual species to whole genera.</title>
        <authorList>
            <person name="Goeker M."/>
        </authorList>
    </citation>
    <scope>NUCLEOTIDE SEQUENCE [LARGE SCALE GENOMIC DNA]</scope>
    <source>
        <strain evidence="2 3">DSM 13087</strain>
    </source>
</reference>
<dbReference type="AlphaFoldDB" id="A0A2W7PN12"/>
<organism evidence="2 3">
    <name type="scientific">Roseinatronobacter thiooxidans</name>
    <dbReference type="NCBI Taxonomy" id="121821"/>
    <lineage>
        <taxon>Bacteria</taxon>
        <taxon>Pseudomonadati</taxon>
        <taxon>Pseudomonadota</taxon>
        <taxon>Alphaproteobacteria</taxon>
        <taxon>Rhodobacterales</taxon>
        <taxon>Paracoccaceae</taxon>
        <taxon>Roseinatronobacter</taxon>
    </lineage>
</organism>
<evidence type="ECO:0000256" key="1">
    <source>
        <dbReference type="SAM" id="MobiDB-lite"/>
    </source>
</evidence>
<sequence length="281" mass="31586">MVKHRRPISSLLANNQRPVDIMRLSSDVLRNAPNLARIGGPQVPMVPPGGGRSMEAATMEFIGFLSSHYLSTREDREKSKAGKPPPRDPGHRFDVEAWLRQSALNLKWFQAGLSCKGADRVHLVNRYLTHSDAGLWRHGEVGINLEAMKQWRKTGRASRGKVWSKESAALLTSLFIPPGLDALDVKMQRAHLLGLASWADEFFRPYLEDRFPVLFFTLFLDFSKHSPSEIRRLTTSLRDLTSLTPSERLQKLAVILTPAIESLADLIDEGVTEFSVIDPRP</sequence>
<proteinExistence type="predicted"/>